<gene>
    <name evidence="3" type="ORF">DXD79_32865</name>
</gene>
<dbReference type="RefSeq" id="WP_118033381.1">
    <property type="nucleotide sequence ID" value="NZ_QSON01000035.1"/>
</dbReference>
<evidence type="ECO:0000313" key="3">
    <source>
        <dbReference type="EMBL" id="RGI95082.1"/>
    </source>
</evidence>
<dbReference type="Gene3D" id="1.10.10.60">
    <property type="entry name" value="Homeodomain-like"/>
    <property type="match status" value="1"/>
</dbReference>
<feature type="domain" description="HTH tetR-type" evidence="2">
    <location>
        <begin position="12"/>
        <end position="40"/>
    </location>
</feature>
<organism evidence="3 4">
    <name type="scientific">Hungatella hathewayi</name>
    <dbReference type="NCBI Taxonomy" id="154046"/>
    <lineage>
        <taxon>Bacteria</taxon>
        <taxon>Bacillati</taxon>
        <taxon>Bacillota</taxon>
        <taxon>Clostridia</taxon>
        <taxon>Lachnospirales</taxon>
        <taxon>Lachnospiraceae</taxon>
        <taxon>Hungatella</taxon>
    </lineage>
</organism>
<dbReference type="EMBL" id="QSON01000035">
    <property type="protein sequence ID" value="RGI95082.1"/>
    <property type="molecule type" value="Genomic_DNA"/>
</dbReference>
<protein>
    <submittedName>
        <fullName evidence="3">TetR family transcriptional regulator</fullName>
    </submittedName>
</protein>
<dbReference type="Proteomes" id="UP000263014">
    <property type="component" value="Unassembled WGS sequence"/>
</dbReference>
<dbReference type="GO" id="GO:0003677">
    <property type="term" value="F:DNA binding"/>
    <property type="evidence" value="ECO:0007669"/>
    <property type="project" value="UniProtKB-KW"/>
</dbReference>
<keyword evidence="1" id="KW-0238">DNA-binding</keyword>
<reference evidence="3 4" key="1">
    <citation type="submission" date="2018-08" db="EMBL/GenBank/DDBJ databases">
        <title>A genome reference for cultivated species of the human gut microbiota.</title>
        <authorList>
            <person name="Zou Y."/>
            <person name="Xue W."/>
            <person name="Luo G."/>
        </authorList>
    </citation>
    <scope>NUCLEOTIDE SEQUENCE [LARGE SCALE GENOMIC DNA]</scope>
    <source>
        <strain evidence="3 4">TM09-12</strain>
    </source>
</reference>
<evidence type="ECO:0000256" key="1">
    <source>
        <dbReference type="ARBA" id="ARBA00023125"/>
    </source>
</evidence>
<evidence type="ECO:0000259" key="2">
    <source>
        <dbReference type="Pfam" id="PF00440"/>
    </source>
</evidence>
<accession>A0A374NY54</accession>
<name>A0A374NY54_9FIRM</name>
<dbReference type="SUPFAM" id="SSF46689">
    <property type="entry name" value="Homeodomain-like"/>
    <property type="match status" value="1"/>
</dbReference>
<proteinExistence type="predicted"/>
<dbReference type="Pfam" id="PF00440">
    <property type="entry name" value="TetR_N"/>
    <property type="match status" value="1"/>
</dbReference>
<feature type="non-terminal residue" evidence="3">
    <location>
        <position position="56"/>
    </location>
</feature>
<evidence type="ECO:0000313" key="4">
    <source>
        <dbReference type="Proteomes" id="UP000263014"/>
    </source>
</evidence>
<dbReference type="InterPro" id="IPR001647">
    <property type="entry name" value="HTH_TetR"/>
</dbReference>
<dbReference type="AlphaFoldDB" id="A0A374NY54"/>
<dbReference type="InterPro" id="IPR009057">
    <property type="entry name" value="Homeodomain-like_sf"/>
</dbReference>
<comment type="caution">
    <text evidence="3">The sequence shown here is derived from an EMBL/GenBank/DDBJ whole genome shotgun (WGS) entry which is preliminary data.</text>
</comment>
<sequence length="56" mass="6174">MRLINEKLAADLLEAGKKEFLAHGFQGASLRDIAASLGVTTVFPKQKDIKKQPMFT</sequence>